<sequence>MHHWYYTSAALGISLLFLVQNVAAIAFLYALWLQCGRPELPSFDEDVDYGARDGDDEDEDDGGLLNGGDGGGGVDGMMAEPGEDKYQDYVGGEEDVHDGEDDDDEYAGEGDTATGATSPPSSSELADAKH</sequence>
<feature type="compositionally biased region" description="Acidic residues" evidence="1">
    <location>
        <begin position="91"/>
        <end position="108"/>
    </location>
</feature>
<accession>A0A7S2TV68</accession>
<name>A0A7S2TV68_9EUKA</name>
<evidence type="ECO:0000256" key="1">
    <source>
        <dbReference type="SAM" id="MobiDB-lite"/>
    </source>
</evidence>
<organism evidence="2">
    <name type="scientific">Lotharella oceanica</name>
    <dbReference type="NCBI Taxonomy" id="641309"/>
    <lineage>
        <taxon>Eukaryota</taxon>
        <taxon>Sar</taxon>
        <taxon>Rhizaria</taxon>
        <taxon>Cercozoa</taxon>
        <taxon>Chlorarachniophyceae</taxon>
        <taxon>Lotharella</taxon>
    </lineage>
</organism>
<dbReference type="AlphaFoldDB" id="A0A7S2TV68"/>
<feature type="compositionally biased region" description="Acidic residues" evidence="1">
    <location>
        <begin position="43"/>
        <end position="62"/>
    </location>
</feature>
<evidence type="ECO:0000313" key="2">
    <source>
        <dbReference type="EMBL" id="CAD9770779.1"/>
    </source>
</evidence>
<gene>
    <name evidence="2" type="ORF">LSP00402_LOCUS14767</name>
</gene>
<proteinExistence type="predicted"/>
<reference evidence="2" key="1">
    <citation type="submission" date="2021-01" db="EMBL/GenBank/DDBJ databases">
        <authorList>
            <person name="Corre E."/>
            <person name="Pelletier E."/>
            <person name="Niang G."/>
            <person name="Scheremetjew M."/>
            <person name="Finn R."/>
            <person name="Kale V."/>
            <person name="Holt S."/>
            <person name="Cochrane G."/>
            <person name="Meng A."/>
            <person name="Brown T."/>
            <person name="Cohen L."/>
        </authorList>
    </citation>
    <scope>NUCLEOTIDE SEQUENCE</scope>
    <source>
        <strain evidence="2">CCMP622</strain>
    </source>
</reference>
<dbReference type="EMBL" id="HBHP01023736">
    <property type="protein sequence ID" value="CAD9770779.1"/>
    <property type="molecule type" value="Transcribed_RNA"/>
</dbReference>
<feature type="compositionally biased region" description="Gly residues" evidence="1">
    <location>
        <begin position="64"/>
        <end position="75"/>
    </location>
</feature>
<protein>
    <submittedName>
        <fullName evidence="2">Uncharacterized protein</fullName>
    </submittedName>
</protein>
<feature type="region of interest" description="Disordered" evidence="1">
    <location>
        <begin position="43"/>
        <end position="130"/>
    </location>
</feature>